<dbReference type="PANTHER" id="PTHR46235">
    <property type="entry name" value="PHD FINGER-CONTAINING PROTEIN DDB_G0268158"/>
    <property type="match status" value="1"/>
</dbReference>
<reference evidence="3 4" key="1">
    <citation type="submission" date="2016-09" db="EMBL/GenBank/DDBJ databases">
        <title>The draft genome of Dichanthelium oligosanthes: A C3 panicoid grass species.</title>
        <authorList>
            <person name="Studer A.J."/>
            <person name="Schnable J.C."/>
            <person name="Brutnell T.P."/>
        </authorList>
    </citation>
    <scope>NUCLEOTIDE SEQUENCE [LARGE SCALE GENOMIC DNA]</scope>
    <source>
        <strain evidence="4">cv. Kellogg 1175</strain>
        <tissue evidence="3">Leaf</tissue>
    </source>
</reference>
<dbReference type="EMBL" id="LWDX02000681">
    <property type="protein sequence ID" value="OEL38752.1"/>
    <property type="molecule type" value="Genomic_DNA"/>
</dbReference>
<dbReference type="OrthoDB" id="21264at2759"/>
<dbReference type="InterPro" id="IPR055198">
    <property type="entry name" value="NSD_PHD"/>
</dbReference>
<dbReference type="PANTHER" id="PTHR46235:SF2">
    <property type="entry name" value="GLYCOPROTEIN FAMILY PROTEIN, PUTATIVE, EXPRESSED-RELATED"/>
    <property type="match status" value="1"/>
</dbReference>
<evidence type="ECO:0000259" key="2">
    <source>
        <dbReference type="Pfam" id="PF22908"/>
    </source>
</evidence>
<dbReference type="AlphaFoldDB" id="A0A1E5WMY3"/>
<gene>
    <name evidence="3" type="ORF">BAE44_0000227</name>
</gene>
<sequence length="347" mass="39287">MDGVGSTSHVLGTPKKRKSKKKRKAQPDDVNELTNLLFLFLLFINWDNWLCGSEKFRFALIELRRGTVFMSCDGGGCLRSFHLTEEHGEGSRCPSLGLTSEEAKMIIDKKDFICKNCKYKQHQCSACGFVGIFRLVIRSKVFKCKDYACGHFYHPQCISELLHPYSKAGASLFEQHVAAGLKFLCHVHKCSVCHGEENKGDKNMQFAVCRLCPITYHRKCLPRFSLGRPNGYIFQRAWDGILHDQTLIYCMKHEIVKELGSTRRKHIIFPDAKNLLVPKGPESAPKEQDIFVEEELLDHPSSEPSLTPPPATVQNQYFCSNPMDSFAPSSLFTRPYPGSCGLLDDDD</sequence>
<accession>A0A1E5WMY3</accession>
<feature type="compositionally biased region" description="Polar residues" evidence="1">
    <location>
        <begin position="1"/>
        <end position="10"/>
    </location>
</feature>
<protein>
    <submittedName>
        <fullName evidence="3">Protein ENHANCED DOWNY MILDEW 2</fullName>
    </submittedName>
</protein>
<comment type="caution">
    <text evidence="3">The sequence shown here is derived from an EMBL/GenBank/DDBJ whole genome shotgun (WGS) entry which is preliminary data.</text>
</comment>
<evidence type="ECO:0000313" key="4">
    <source>
        <dbReference type="Proteomes" id="UP000095767"/>
    </source>
</evidence>
<name>A0A1E5WMY3_9POAL</name>
<dbReference type="Proteomes" id="UP000095767">
    <property type="component" value="Unassembled WGS sequence"/>
</dbReference>
<organism evidence="3 4">
    <name type="scientific">Dichanthelium oligosanthes</name>
    <dbReference type="NCBI Taxonomy" id="888268"/>
    <lineage>
        <taxon>Eukaryota</taxon>
        <taxon>Viridiplantae</taxon>
        <taxon>Streptophyta</taxon>
        <taxon>Embryophyta</taxon>
        <taxon>Tracheophyta</taxon>
        <taxon>Spermatophyta</taxon>
        <taxon>Magnoliopsida</taxon>
        <taxon>Liliopsida</taxon>
        <taxon>Poales</taxon>
        <taxon>Poaceae</taxon>
        <taxon>PACMAD clade</taxon>
        <taxon>Panicoideae</taxon>
        <taxon>Panicodae</taxon>
        <taxon>Paniceae</taxon>
        <taxon>Dichantheliinae</taxon>
        <taxon>Dichanthelium</taxon>
    </lineage>
</organism>
<dbReference type="STRING" id="888268.A0A1E5WMY3"/>
<feature type="domain" description="Histone-lysine N-methyltransferase NSD-like PHD zinc finger" evidence="2">
    <location>
        <begin position="120"/>
        <end position="188"/>
    </location>
</feature>
<feature type="region of interest" description="Disordered" evidence="1">
    <location>
        <begin position="1"/>
        <end position="26"/>
    </location>
</feature>
<evidence type="ECO:0000313" key="3">
    <source>
        <dbReference type="EMBL" id="OEL38752.1"/>
    </source>
</evidence>
<dbReference type="Pfam" id="PF22908">
    <property type="entry name" value="PHD_NSD"/>
    <property type="match status" value="1"/>
</dbReference>
<dbReference type="Gene3D" id="3.30.40.10">
    <property type="entry name" value="Zinc/RING finger domain, C3HC4 (zinc finger)"/>
    <property type="match status" value="1"/>
</dbReference>
<dbReference type="InterPro" id="IPR013083">
    <property type="entry name" value="Znf_RING/FYVE/PHD"/>
</dbReference>
<proteinExistence type="predicted"/>
<feature type="compositionally biased region" description="Basic residues" evidence="1">
    <location>
        <begin position="14"/>
        <end position="24"/>
    </location>
</feature>
<keyword evidence="4" id="KW-1185">Reference proteome</keyword>
<evidence type="ECO:0000256" key="1">
    <source>
        <dbReference type="SAM" id="MobiDB-lite"/>
    </source>
</evidence>